<evidence type="ECO:0000259" key="5">
    <source>
        <dbReference type="Pfam" id="PF04542"/>
    </source>
</evidence>
<dbReference type="OrthoDB" id="283659at2"/>
<dbReference type="InterPro" id="IPR013325">
    <property type="entry name" value="RNA_pol_sigma_r2"/>
</dbReference>
<dbReference type="InterPro" id="IPR008969">
    <property type="entry name" value="CarboxyPept-like_regulatory"/>
</dbReference>
<dbReference type="InterPro" id="IPR013324">
    <property type="entry name" value="RNA_pol_sigma_r3/r4-like"/>
</dbReference>
<dbReference type="Pfam" id="PF04542">
    <property type="entry name" value="Sigma70_r2"/>
    <property type="match status" value="1"/>
</dbReference>
<dbReference type="GO" id="GO:0003677">
    <property type="term" value="F:DNA binding"/>
    <property type="evidence" value="ECO:0007669"/>
    <property type="project" value="InterPro"/>
</dbReference>
<dbReference type="PANTHER" id="PTHR43133:SF51">
    <property type="entry name" value="RNA POLYMERASE SIGMA FACTOR"/>
    <property type="match status" value="1"/>
</dbReference>
<feature type="domain" description="RNA polymerase sigma factor 70 region 4 type 2" evidence="6">
    <location>
        <begin position="104"/>
        <end position="154"/>
    </location>
</feature>
<evidence type="ECO:0000256" key="2">
    <source>
        <dbReference type="ARBA" id="ARBA00023015"/>
    </source>
</evidence>
<accession>A0A518EWQ1</accession>
<dbReference type="EMBL" id="CP036434">
    <property type="protein sequence ID" value="QDV08523.1"/>
    <property type="molecule type" value="Genomic_DNA"/>
</dbReference>
<dbReference type="GO" id="GO:0006352">
    <property type="term" value="P:DNA-templated transcription initiation"/>
    <property type="evidence" value="ECO:0007669"/>
    <property type="project" value="InterPro"/>
</dbReference>
<dbReference type="InterPro" id="IPR036388">
    <property type="entry name" value="WH-like_DNA-bd_sf"/>
</dbReference>
<proteinExistence type="inferred from homology"/>
<dbReference type="InterPro" id="IPR014284">
    <property type="entry name" value="RNA_pol_sigma-70_dom"/>
</dbReference>
<organism evidence="7 8">
    <name type="scientific">Saltatorellus ferox</name>
    <dbReference type="NCBI Taxonomy" id="2528018"/>
    <lineage>
        <taxon>Bacteria</taxon>
        <taxon>Pseudomonadati</taxon>
        <taxon>Planctomycetota</taxon>
        <taxon>Planctomycetia</taxon>
        <taxon>Planctomycetia incertae sedis</taxon>
        <taxon>Saltatorellus</taxon>
    </lineage>
</organism>
<evidence type="ECO:0000313" key="8">
    <source>
        <dbReference type="Proteomes" id="UP000320390"/>
    </source>
</evidence>
<dbReference type="GO" id="GO:0016987">
    <property type="term" value="F:sigma factor activity"/>
    <property type="evidence" value="ECO:0007669"/>
    <property type="project" value="UniProtKB-KW"/>
</dbReference>
<dbReference type="PANTHER" id="PTHR43133">
    <property type="entry name" value="RNA POLYMERASE ECF-TYPE SIGMA FACTO"/>
    <property type="match status" value="1"/>
</dbReference>
<dbReference type="Gene3D" id="1.10.10.10">
    <property type="entry name" value="Winged helix-like DNA-binding domain superfamily/Winged helix DNA-binding domain"/>
    <property type="match status" value="1"/>
</dbReference>
<comment type="similarity">
    <text evidence="1">Belongs to the sigma-70 factor family. ECF subfamily.</text>
</comment>
<dbReference type="InterPro" id="IPR013249">
    <property type="entry name" value="RNA_pol_sigma70_r4_t2"/>
</dbReference>
<keyword evidence="3" id="KW-0731">Sigma factor</keyword>
<dbReference type="AlphaFoldDB" id="A0A518EWQ1"/>
<dbReference type="SUPFAM" id="SSF88946">
    <property type="entry name" value="Sigma2 domain of RNA polymerase sigma factors"/>
    <property type="match status" value="1"/>
</dbReference>
<protein>
    <submittedName>
        <fullName evidence="7">ECF RNA polymerase sigma factor SigW</fullName>
    </submittedName>
</protein>
<dbReference type="Pfam" id="PF08281">
    <property type="entry name" value="Sigma70_r4_2"/>
    <property type="match status" value="1"/>
</dbReference>
<dbReference type="Gene3D" id="2.60.40.1120">
    <property type="entry name" value="Carboxypeptidase-like, regulatory domain"/>
    <property type="match status" value="1"/>
</dbReference>
<keyword evidence="8" id="KW-1185">Reference proteome</keyword>
<dbReference type="InterPro" id="IPR039425">
    <property type="entry name" value="RNA_pol_sigma-70-like"/>
</dbReference>
<dbReference type="RefSeq" id="WP_145201339.1">
    <property type="nucleotide sequence ID" value="NZ_CP036434.1"/>
</dbReference>
<feature type="domain" description="RNA polymerase sigma-70 region 2" evidence="5">
    <location>
        <begin position="12"/>
        <end position="76"/>
    </location>
</feature>
<keyword evidence="2" id="KW-0805">Transcription regulation</keyword>
<dbReference type="InterPro" id="IPR007627">
    <property type="entry name" value="RNA_pol_sigma70_r2"/>
</dbReference>
<sequence length="914" mass="98395">MSGHAELDADFILQHSGFIRSLARGLLRDESLVDDVVQETLIKALEKGPRSEGALTAWLRTVTRNIAYKSYRGTARRRAREEEAAQPERLTATVDIVARGEALESLTASVMELPEGAREVIFLRYYEGLSHGEIAQQLELEPGAVRMRLHRAQKLLHERLDRKAGGDRVAWMSGLAGLAGIGLKDIGRGAHPAAGVAPVSGTAIALAATAALCLGAGTLFWLGTRPGDGGEGNALLRRAALAAADPADSIETIDSPPGERTAREEVKVAVPMMALTGAATAAAASGEPDDLVFPDGNVKGTVVDHEGRPVVDARVFAAWGRLPMELRTRTNERGRFGIEVPAAVLHDAEEGLYSVLLAATSEGSAPTRVHAWPREGLDDALGGKHALLRMRGSGGALEGEVLGADGRPVVGAEIRLGERNRLGVGFLGQQSAMTENPLAPKLATIVDRQGVAMFQGHRSMRGTLGPQALEADGVRSRLVPATTRTSKADGSFRFGGLELGSQKIRITAPGYAPYNGTIRVTQGEPSRKVFRLDRGATIRGTLTRSDGLPPTMGLVHAFHQNPYTVQTVRMGPDATFEIHGLPRGETRIVAEERWPRVPSAERLASRTVDLSPGEDLTLNLEMHEPALASVRVLKRSQGELVPAENVEIEIRPVGNPLDRVAVFELNGEGRAKLPLEAVRPVQWVIARKMTTNRTPSGIELKISEAMQSTPVRRVLPPTREEAAEEIVFVLEDRELLIAPVFMRPSLAGFRPFDHTDGVALFQPDEPFTYMGWSSGKPGVLQFNGVPTGDYHIIYPHHGLGWISSFTVHVGATALDTPQDLGTIELPRLGHLVLQPAVDGGRAKEDTAWTDLDIKVVVPGRSGTAEIAVFLGRAEIPGRIPVSPGLYALRHPDAPELAAQYIEVKAGEHVEVLWR</sequence>
<evidence type="ECO:0000313" key="7">
    <source>
        <dbReference type="EMBL" id="QDV08523.1"/>
    </source>
</evidence>
<dbReference type="Gene3D" id="1.10.1740.10">
    <property type="match status" value="1"/>
</dbReference>
<keyword evidence="4" id="KW-0804">Transcription</keyword>
<evidence type="ECO:0000256" key="4">
    <source>
        <dbReference type="ARBA" id="ARBA00023163"/>
    </source>
</evidence>
<evidence type="ECO:0000256" key="3">
    <source>
        <dbReference type="ARBA" id="ARBA00023082"/>
    </source>
</evidence>
<evidence type="ECO:0000256" key="1">
    <source>
        <dbReference type="ARBA" id="ARBA00010641"/>
    </source>
</evidence>
<dbReference type="CDD" id="cd06171">
    <property type="entry name" value="Sigma70_r4"/>
    <property type="match status" value="1"/>
</dbReference>
<dbReference type="Proteomes" id="UP000320390">
    <property type="component" value="Chromosome"/>
</dbReference>
<dbReference type="SUPFAM" id="SSF88659">
    <property type="entry name" value="Sigma3 and sigma4 domains of RNA polymerase sigma factors"/>
    <property type="match status" value="1"/>
</dbReference>
<reference evidence="7 8" key="1">
    <citation type="submission" date="2019-02" db="EMBL/GenBank/DDBJ databases">
        <title>Deep-cultivation of Planctomycetes and their phenomic and genomic characterization uncovers novel biology.</title>
        <authorList>
            <person name="Wiegand S."/>
            <person name="Jogler M."/>
            <person name="Boedeker C."/>
            <person name="Pinto D."/>
            <person name="Vollmers J."/>
            <person name="Rivas-Marin E."/>
            <person name="Kohn T."/>
            <person name="Peeters S.H."/>
            <person name="Heuer A."/>
            <person name="Rast P."/>
            <person name="Oberbeckmann S."/>
            <person name="Bunk B."/>
            <person name="Jeske O."/>
            <person name="Meyerdierks A."/>
            <person name="Storesund J.E."/>
            <person name="Kallscheuer N."/>
            <person name="Luecker S."/>
            <person name="Lage O.M."/>
            <person name="Pohl T."/>
            <person name="Merkel B.J."/>
            <person name="Hornburger P."/>
            <person name="Mueller R.-W."/>
            <person name="Bruemmer F."/>
            <person name="Labrenz M."/>
            <person name="Spormann A.M."/>
            <person name="Op den Camp H."/>
            <person name="Overmann J."/>
            <person name="Amann R."/>
            <person name="Jetten M.S.M."/>
            <person name="Mascher T."/>
            <person name="Medema M.H."/>
            <person name="Devos D.P."/>
            <person name="Kaster A.-K."/>
            <person name="Ovreas L."/>
            <person name="Rohde M."/>
            <person name="Galperin M.Y."/>
            <person name="Jogler C."/>
        </authorList>
    </citation>
    <scope>NUCLEOTIDE SEQUENCE [LARGE SCALE GENOMIC DNA]</scope>
    <source>
        <strain evidence="7 8">Poly30</strain>
    </source>
</reference>
<evidence type="ECO:0000259" key="6">
    <source>
        <dbReference type="Pfam" id="PF08281"/>
    </source>
</evidence>
<dbReference type="SUPFAM" id="SSF49464">
    <property type="entry name" value="Carboxypeptidase regulatory domain-like"/>
    <property type="match status" value="1"/>
</dbReference>
<gene>
    <name evidence="7" type="primary">sigW_20</name>
    <name evidence="7" type="ORF">Poly30_40710</name>
</gene>
<name>A0A518EWQ1_9BACT</name>
<dbReference type="NCBIfam" id="TIGR02937">
    <property type="entry name" value="sigma70-ECF"/>
    <property type="match status" value="1"/>
</dbReference>